<dbReference type="InterPro" id="IPR036770">
    <property type="entry name" value="Ankyrin_rpt-contain_sf"/>
</dbReference>
<name>T1JJ75_STRMM</name>
<dbReference type="HOGENOM" id="CLU_2592799_0_0_1"/>
<dbReference type="InterPro" id="IPR002110">
    <property type="entry name" value="Ankyrin_rpt"/>
</dbReference>
<sequence>MIGHNYTRLVNTKQHIFQYCYDWALPVLPSHLDVITRLTTVFKGIMIIDVRNEQGITPLMKAALQGRTKCVRALLNAGRK</sequence>
<proteinExistence type="predicted"/>
<dbReference type="EnsemblMetazoa" id="SMAR013905-RA">
    <property type="protein sequence ID" value="SMAR013905-PA"/>
    <property type="gene ID" value="SMAR013905"/>
</dbReference>
<dbReference type="SUPFAM" id="SSF48403">
    <property type="entry name" value="Ankyrin repeat"/>
    <property type="match status" value="1"/>
</dbReference>
<organism evidence="2 3">
    <name type="scientific">Strigamia maritima</name>
    <name type="common">European centipede</name>
    <name type="synonym">Geophilus maritimus</name>
    <dbReference type="NCBI Taxonomy" id="126957"/>
    <lineage>
        <taxon>Eukaryota</taxon>
        <taxon>Metazoa</taxon>
        <taxon>Ecdysozoa</taxon>
        <taxon>Arthropoda</taxon>
        <taxon>Myriapoda</taxon>
        <taxon>Chilopoda</taxon>
        <taxon>Pleurostigmophora</taxon>
        <taxon>Geophilomorpha</taxon>
        <taxon>Linotaeniidae</taxon>
        <taxon>Strigamia</taxon>
    </lineage>
</organism>
<dbReference type="AlphaFoldDB" id="T1JJ75"/>
<dbReference type="EMBL" id="JH431262">
    <property type="status" value="NOT_ANNOTATED_CDS"/>
    <property type="molecule type" value="Genomic_DNA"/>
</dbReference>
<accession>T1JJ75</accession>
<keyword evidence="3" id="KW-1185">Reference proteome</keyword>
<dbReference type="Pfam" id="PF00023">
    <property type="entry name" value="Ank"/>
    <property type="match status" value="1"/>
</dbReference>
<protein>
    <submittedName>
        <fullName evidence="2">Uncharacterized protein</fullName>
    </submittedName>
</protein>
<reference evidence="2" key="2">
    <citation type="submission" date="2015-02" db="UniProtKB">
        <authorList>
            <consortium name="EnsemblMetazoa"/>
        </authorList>
    </citation>
    <scope>IDENTIFICATION</scope>
</reference>
<evidence type="ECO:0000256" key="1">
    <source>
        <dbReference type="PROSITE-ProRule" id="PRU00023"/>
    </source>
</evidence>
<dbReference type="Proteomes" id="UP000014500">
    <property type="component" value="Unassembled WGS sequence"/>
</dbReference>
<keyword evidence="1" id="KW-0040">ANK repeat</keyword>
<evidence type="ECO:0000313" key="3">
    <source>
        <dbReference type="Proteomes" id="UP000014500"/>
    </source>
</evidence>
<feature type="repeat" description="ANK" evidence="1">
    <location>
        <begin position="54"/>
        <end position="80"/>
    </location>
</feature>
<dbReference type="PROSITE" id="PS50088">
    <property type="entry name" value="ANK_REPEAT"/>
    <property type="match status" value="1"/>
</dbReference>
<dbReference type="PROSITE" id="PS50297">
    <property type="entry name" value="ANK_REP_REGION"/>
    <property type="match status" value="1"/>
</dbReference>
<dbReference type="Gene3D" id="1.25.40.20">
    <property type="entry name" value="Ankyrin repeat-containing domain"/>
    <property type="match status" value="1"/>
</dbReference>
<reference evidence="3" key="1">
    <citation type="submission" date="2011-05" db="EMBL/GenBank/DDBJ databases">
        <authorList>
            <person name="Richards S.R."/>
            <person name="Qu J."/>
            <person name="Jiang H."/>
            <person name="Jhangiani S.N."/>
            <person name="Agravi P."/>
            <person name="Goodspeed R."/>
            <person name="Gross S."/>
            <person name="Mandapat C."/>
            <person name="Jackson L."/>
            <person name="Mathew T."/>
            <person name="Pu L."/>
            <person name="Thornton R."/>
            <person name="Saada N."/>
            <person name="Wilczek-Boney K.B."/>
            <person name="Lee S."/>
            <person name="Kovar C."/>
            <person name="Wu Y."/>
            <person name="Scherer S.E."/>
            <person name="Worley K.C."/>
            <person name="Muzny D.M."/>
            <person name="Gibbs R."/>
        </authorList>
    </citation>
    <scope>NUCLEOTIDE SEQUENCE</scope>
    <source>
        <strain evidence="3">Brora</strain>
    </source>
</reference>
<evidence type="ECO:0000313" key="2">
    <source>
        <dbReference type="EnsemblMetazoa" id="SMAR013905-PA"/>
    </source>
</evidence>